<accession>A0ABR3A177</accession>
<protein>
    <submittedName>
        <fullName evidence="2">Uncharacterized protein</fullName>
    </submittedName>
</protein>
<dbReference type="EMBL" id="JBBXMP010000029">
    <property type="protein sequence ID" value="KAL0067129.1"/>
    <property type="molecule type" value="Genomic_DNA"/>
</dbReference>
<feature type="transmembrane region" description="Helical" evidence="1">
    <location>
        <begin position="47"/>
        <end position="70"/>
    </location>
</feature>
<organism evidence="2 3">
    <name type="scientific">Marasmius tenuissimus</name>
    <dbReference type="NCBI Taxonomy" id="585030"/>
    <lineage>
        <taxon>Eukaryota</taxon>
        <taxon>Fungi</taxon>
        <taxon>Dikarya</taxon>
        <taxon>Basidiomycota</taxon>
        <taxon>Agaricomycotina</taxon>
        <taxon>Agaricomycetes</taxon>
        <taxon>Agaricomycetidae</taxon>
        <taxon>Agaricales</taxon>
        <taxon>Marasmiineae</taxon>
        <taxon>Marasmiaceae</taxon>
        <taxon>Marasmius</taxon>
    </lineage>
</organism>
<keyword evidence="1" id="KW-0812">Transmembrane</keyword>
<feature type="non-terminal residue" evidence="2">
    <location>
        <position position="1"/>
    </location>
</feature>
<feature type="transmembrane region" description="Helical" evidence="1">
    <location>
        <begin position="15"/>
        <end position="35"/>
    </location>
</feature>
<evidence type="ECO:0000313" key="3">
    <source>
        <dbReference type="Proteomes" id="UP001437256"/>
    </source>
</evidence>
<proteinExistence type="predicted"/>
<keyword evidence="1" id="KW-1133">Transmembrane helix</keyword>
<feature type="non-terminal residue" evidence="2">
    <location>
        <position position="74"/>
    </location>
</feature>
<evidence type="ECO:0000256" key="1">
    <source>
        <dbReference type="SAM" id="Phobius"/>
    </source>
</evidence>
<keyword evidence="3" id="KW-1185">Reference proteome</keyword>
<sequence>CFVAWGSKKRVVTPLAILSFAITVATTIGTTMFIIGYKKMEIEANQVLYVNGQTIVGISLVASAAFNLALTLLT</sequence>
<comment type="caution">
    <text evidence="2">The sequence shown here is derived from an EMBL/GenBank/DDBJ whole genome shotgun (WGS) entry which is preliminary data.</text>
</comment>
<name>A0ABR3A177_9AGAR</name>
<dbReference type="Proteomes" id="UP001437256">
    <property type="component" value="Unassembled WGS sequence"/>
</dbReference>
<evidence type="ECO:0000313" key="2">
    <source>
        <dbReference type="EMBL" id="KAL0067129.1"/>
    </source>
</evidence>
<keyword evidence="1" id="KW-0472">Membrane</keyword>
<gene>
    <name evidence="2" type="ORF">AAF712_005916</name>
</gene>
<reference evidence="2 3" key="1">
    <citation type="submission" date="2024-05" db="EMBL/GenBank/DDBJ databases">
        <title>A draft genome resource for the thread blight pathogen Marasmius tenuissimus strain MS-2.</title>
        <authorList>
            <person name="Yulfo-Soto G.E."/>
            <person name="Baruah I.K."/>
            <person name="Amoako-Attah I."/>
            <person name="Bukari Y."/>
            <person name="Meinhardt L.W."/>
            <person name="Bailey B.A."/>
            <person name="Cohen S.P."/>
        </authorList>
    </citation>
    <scope>NUCLEOTIDE SEQUENCE [LARGE SCALE GENOMIC DNA]</scope>
    <source>
        <strain evidence="2 3">MS-2</strain>
    </source>
</reference>